<dbReference type="InParanoid" id="A0A068VM41"/>
<dbReference type="AlphaFoldDB" id="A0A068VM41"/>
<dbReference type="PANTHER" id="PTHR33463:SF187">
    <property type="entry name" value="AND NB-ARC DOMAIN DISEASE RESISTANCE PROTEIN, PUTATIVE-RELATED"/>
    <property type="match status" value="1"/>
</dbReference>
<protein>
    <submittedName>
        <fullName evidence="3">DH200=94 genomic scaffold, scaffold_1643</fullName>
    </submittedName>
</protein>
<dbReference type="Gene3D" id="3.80.10.10">
    <property type="entry name" value="Ribonuclease Inhibitor"/>
    <property type="match status" value="1"/>
</dbReference>
<evidence type="ECO:0000313" key="3">
    <source>
        <dbReference type="EMBL" id="CDP20733.1"/>
    </source>
</evidence>
<name>A0A068VM41_COFCA</name>
<evidence type="ECO:0000259" key="2">
    <source>
        <dbReference type="Pfam" id="PF23247"/>
    </source>
</evidence>
<accession>A0A068VM41</accession>
<dbReference type="PhylomeDB" id="A0A068VM41"/>
<evidence type="ECO:0000256" key="1">
    <source>
        <dbReference type="ARBA" id="ARBA00022821"/>
    </source>
</evidence>
<dbReference type="Pfam" id="PF23247">
    <property type="entry name" value="LRR_RPS2"/>
    <property type="match status" value="1"/>
</dbReference>
<sequence length="258" mass="29173">MKHLIIEDCEGMGIRCLSDVFRNFINLRHLSELEIMDLVGIQFLWQLSSASPRDQLEVSSFSPLCDLKEIRLTRLPNLVGLFYGESEPSYFLPAGTFSSLKQLWIFKCHNMKQLFTIQLLQNLQNLEELDVYDCEGLEEIAADGSGVAQGGGEGIQLTSSEGATTNVILPKLRWLILKNLPQLKNICKAAMICDSIEVIKMFGCPKVKRLPLFLPTINGQPSLPSTLSKIRGDKEWWESLEWVYPSVKNALDPYFTTE</sequence>
<dbReference type="OrthoDB" id="1750503at2759"/>
<dbReference type="STRING" id="49390.A0A068VM41"/>
<keyword evidence="1" id="KW-0611">Plant defense</keyword>
<gene>
    <name evidence="3" type="ORF">GSCOC_T00001400001</name>
</gene>
<organism evidence="3 4">
    <name type="scientific">Coffea canephora</name>
    <name type="common">Robusta coffee</name>
    <dbReference type="NCBI Taxonomy" id="49390"/>
    <lineage>
        <taxon>Eukaryota</taxon>
        <taxon>Viridiplantae</taxon>
        <taxon>Streptophyta</taxon>
        <taxon>Embryophyta</taxon>
        <taxon>Tracheophyta</taxon>
        <taxon>Spermatophyta</taxon>
        <taxon>Magnoliopsida</taxon>
        <taxon>eudicotyledons</taxon>
        <taxon>Gunneridae</taxon>
        <taxon>Pentapetalae</taxon>
        <taxon>asterids</taxon>
        <taxon>lamiids</taxon>
        <taxon>Gentianales</taxon>
        <taxon>Rubiaceae</taxon>
        <taxon>Ixoroideae</taxon>
        <taxon>Gardenieae complex</taxon>
        <taxon>Bertiereae - Coffeeae clade</taxon>
        <taxon>Coffeeae</taxon>
        <taxon>Coffea</taxon>
    </lineage>
</organism>
<dbReference type="Proteomes" id="UP000295252">
    <property type="component" value="Unassembled WGS sequence"/>
</dbReference>
<dbReference type="InterPro" id="IPR057135">
    <property type="entry name" value="At4g27190-like_LRR"/>
</dbReference>
<evidence type="ECO:0000313" key="4">
    <source>
        <dbReference type="Proteomes" id="UP000295252"/>
    </source>
</evidence>
<dbReference type="OMA" id="LWIFKCH"/>
<dbReference type="EMBL" id="HG740727">
    <property type="protein sequence ID" value="CDP20733.1"/>
    <property type="molecule type" value="Genomic_DNA"/>
</dbReference>
<feature type="domain" description="Disease resistance protein At4g27190-like leucine-rich repeats" evidence="2">
    <location>
        <begin position="94"/>
        <end position="189"/>
    </location>
</feature>
<dbReference type="InterPro" id="IPR050905">
    <property type="entry name" value="Plant_NBS-LRR"/>
</dbReference>
<dbReference type="PANTHER" id="PTHR33463">
    <property type="entry name" value="NB-ARC DOMAIN-CONTAINING PROTEIN-RELATED"/>
    <property type="match status" value="1"/>
</dbReference>
<dbReference type="InterPro" id="IPR032675">
    <property type="entry name" value="LRR_dom_sf"/>
</dbReference>
<proteinExistence type="predicted"/>
<dbReference type="Gramene" id="CDP20733">
    <property type="protein sequence ID" value="CDP20733"/>
    <property type="gene ID" value="GSCOC_T00001400001"/>
</dbReference>
<reference evidence="4" key="1">
    <citation type="journal article" date="2014" name="Science">
        <title>The coffee genome provides insight into the convergent evolution of caffeine biosynthesis.</title>
        <authorList>
            <person name="Denoeud F."/>
            <person name="Carretero-Paulet L."/>
            <person name="Dereeper A."/>
            <person name="Droc G."/>
            <person name="Guyot R."/>
            <person name="Pietrella M."/>
            <person name="Zheng C."/>
            <person name="Alberti A."/>
            <person name="Anthony F."/>
            <person name="Aprea G."/>
            <person name="Aury J.M."/>
            <person name="Bento P."/>
            <person name="Bernard M."/>
            <person name="Bocs S."/>
            <person name="Campa C."/>
            <person name="Cenci A."/>
            <person name="Combes M.C."/>
            <person name="Crouzillat D."/>
            <person name="Da Silva C."/>
            <person name="Daddiego L."/>
            <person name="De Bellis F."/>
            <person name="Dussert S."/>
            <person name="Garsmeur O."/>
            <person name="Gayraud T."/>
            <person name="Guignon V."/>
            <person name="Jahn K."/>
            <person name="Jamilloux V."/>
            <person name="Joet T."/>
            <person name="Labadie K."/>
            <person name="Lan T."/>
            <person name="Leclercq J."/>
            <person name="Lepelley M."/>
            <person name="Leroy T."/>
            <person name="Li L.T."/>
            <person name="Librado P."/>
            <person name="Lopez L."/>
            <person name="Munoz A."/>
            <person name="Noel B."/>
            <person name="Pallavicini A."/>
            <person name="Perrotta G."/>
            <person name="Poncet V."/>
            <person name="Pot D."/>
            <person name="Priyono X."/>
            <person name="Rigoreau M."/>
            <person name="Rouard M."/>
            <person name="Rozas J."/>
            <person name="Tranchant-Dubreuil C."/>
            <person name="VanBuren R."/>
            <person name="Zhang Q."/>
            <person name="Andrade A.C."/>
            <person name="Argout X."/>
            <person name="Bertrand B."/>
            <person name="de Kochko A."/>
            <person name="Graziosi G."/>
            <person name="Henry R.J."/>
            <person name="Jayarama X."/>
            <person name="Ming R."/>
            <person name="Nagai C."/>
            <person name="Rounsley S."/>
            <person name="Sankoff D."/>
            <person name="Giuliano G."/>
            <person name="Albert V.A."/>
            <person name="Wincker P."/>
            <person name="Lashermes P."/>
        </authorList>
    </citation>
    <scope>NUCLEOTIDE SEQUENCE [LARGE SCALE GENOMIC DNA]</scope>
    <source>
        <strain evidence="4">cv. DH200-94</strain>
    </source>
</reference>
<keyword evidence="4" id="KW-1185">Reference proteome</keyword>
<dbReference type="SUPFAM" id="SSF52058">
    <property type="entry name" value="L domain-like"/>
    <property type="match status" value="1"/>
</dbReference>